<feature type="compositionally biased region" description="Basic and acidic residues" evidence="2">
    <location>
        <begin position="127"/>
        <end position="145"/>
    </location>
</feature>
<dbReference type="Proteomes" id="UP001642487">
    <property type="component" value="Chromosome 4"/>
</dbReference>
<feature type="compositionally biased region" description="Low complexity" evidence="2">
    <location>
        <begin position="89"/>
        <end position="106"/>
    </location>
</feature>
<accession>A0ABP0YMF7</accession>
<feature type="compositionally biased region" description="Low complexity" evidence="2">
    <location>
        <begin position="154"/>
        <end position="165"/>
    </location>
</feature>
<organism evidence="3 4">
    <name type="scientific">Citrullus colocynthis</name>
    <name type="common">colocynth</name>
    <dbReference type="NCBI Taxonomy" id="252529"/>
    <lineage>
        <taxon>Eukaryota</taxon>
        <taxon>Viridiplantae</taxon>
        <taxon>Streptophyta</taxon>
        <taxon>Embryophyta</taxon>
        <taxon>Tracheophyta</taxon>
        <taxon>Spermatophyta</taxon>
        <taxon>Magnoliopsida</taxon>
        <taxon>eudicotyledons</taxon>
        <taxon>Gunneridae</taxon>
        <taxon>Pentapetalae</taxon>
        <taxon>rosids</taxon>
        <taxon>fabids</taxon>
        <taxon>Cucurbitales</taxon>
        <taxon>Cucurbitaceae</taxon>
        <taxon>Benincaseae</taxon>
        <taxon>Citrullus</taxon>
    </lineage>
</organism>
<protein>
    <submittedName>
        <fullName evidence="3">Uncharacterized protein</fullName>
    </submittedName>
</protein>
<reference evidence="3 4" key="1">
    <citation type="submission" date="2024-03" db="EMBL/GenBank/DDBJ databases">
        <authorList>
            <person name="Gkanogiannis A."/>
            <person name="Becerra Lopez-Lavalle L."/>
        </authorList>
    </citation>
    <scope>NUCLEOTIDE SEQUENCE [LARGE SCALE GENOMIC DNA]</scope>
</reference>
<feature type="compositionally biased region" description="Basic and acidic residues" evidence="2">
    <location>
        <begin position="168"/>
        <end position="180"/>
    </location>
</feature>
<evidence type="ECO:0000256" key="1">
    <source>
        <dbReference type="SAM" id="Coils"/>
    </source>
</evidence>
<gene>
    <name evidence="3" type="ORF">CITCOLO1_LOCUS12069</name>
</gene>
<dbReference type="PANTHER" id="PTHR33701:SF2">
    <property type="entry name" value="TRANSMEMBRANE PROTEIN"/>
    <property type="match status" value="1"/>
</dbReference>
<dbReference type="PANTHER" id="PTHR33701">
    <property type="entry name" value="TRANSMEMBRANE PROTEIN"/>
    <property type="match status" value="1"/>
</dbReference>
<feature type="region of interest" description="Disordered" evidence="2">
    <location>
        <begin position="89"/>
        <end position="180"/>
    </location>
</feature>
<keyword evidence="1" id="KW-0175">Coiled coil</keyword>
<evidence type="ECO:0000313" key="3">
    <source>
        <dbReference type="EMBL" id="CAK9320030.1"/>
    </source>
</evidence>
<dbReference type="EMBL" id="OZ021738">
    <property type="protein sequence ID" value="CAK9320030.1"/>
    <property type="molecule type" value="Genomic_DNA"/>
</dbReference>
<proteinExistence type="predicted"/>
<feature type="coiled-coil region" evidence="1">
    <location>
        <begin position="39"/>
        <end position="87"/>
    </location>
</feature>
<evidence type="ECO:0000256" key="2">
    <source>
        <dbReference type="SAM" id="MobiDB-lite"/>
    </source>
</evidence>
<evidence type="ECO:0000313" key="4">
    <source>
        <dbReference type="Proteomes" id="UP001642487"/>
    </source>
</evidence>
<sequence length="251" mass="28431">MMATCKEDRQWSGNRMEVGKGLKTLECLRGRLLAERQASRSAKEEAELMGEKLLRLENQIRKETELRNKAEKRLKLLIKKLESLNIASTSVTSEISTSSEISTNSSKETENQESRSKNLVSTIPENQCDKVLDITSSKQRDENKPNRNAPDRLNSSPNTESPNNSYTDPHRSSQRKDQSFSVELKKREHYIDNLVASVPGPAPAANSETGAMKMKETHERATEVHNALKHNRGNVHSSFERRNHMKAIMSM</sequence>
<feature type="compositionally biased region" description="Basic and acidic residues" evidence="2">
    <location>
        <begin position="107"/>
        <end position="116"/>
    </location>
</feature>
<name>A0ABP0YMF7_9ROSI</name>
<keyword evidence="4" id="KW-1185">Reference proteome</keyword>